<protein>
    <recommendedName>
        <fullName evidence="1">F-box domain-containing protein</fullName>
    </recommendedName>
</protein>
<comment type="caution">
    <text evidence="2">The sequence shown here is derived from an EMBL/GenBank/DDBJ whole genome shotgun (WGS) entry which is preliminary data.</text>
</comment>
<dbReference type="EMBL" id="JARKIF010000002">
    <property type="protein sequence ID" value="KAJ7647871.1"/>
    <property type="molecule type" value="Genomic_DNA"/>
</dbReference>
<accession>A0AAD7FZP2</accession>
<sequence>MTLQSAAAEGPEALTWVFEAEPPLEPSETPREILACNEPTPEIHVPSLQAFIARGISRRTRLDSKIAVLQAALKKTVAERNLLAAEIREHQGALSPLRGLPIEILASIFVLLPSENLLAPGASGPWCISAVCSRWRAIALSLPSLWTDVTLNFRDGVDVKDMDINGVLLKLEVHLERSAQLPLALDYTCFSDDEPGVVLDQESLTLGLLGQHCNRWESLKMVGPEKLFLELALRVKNALPLLSTLDIYVYPVEEDDDLDEDVDLLGLFKLCPRLQAATVNADRYCECTTKVSLPFHQLLQYRASNPRSVLIELLGLTTNLVDCVLHVQSDLHPAPERIQLPNLLRLSVSSAEILDDLDTPVIRELYCDHHSHTLYSYLERHRELRKVVVTRAPSAPDIPRLLSAVQGVTDLALCLPGTYASDFLRAMAHRSINSIAPGPPPSLTSLSVCFEAQFRPWNLKPSPGLSLDEDLLMRTIESHSHSTGEENSGSGWRAVRLYFRIFNFKPATETLERMQVFREQGMQIHISQASFGWSEVPRYFQTCG</sequence>
<dbReference type="InterPro" id="IPR036047">
    <property type="entry name" value="F-box-like_dom_sf"/>
</dbReference>
<evidence type="ECO:0000313" key="3">
    <source>
        <dbReference type="Proteomes" id="UP001221142"/>
    </source>
</evidence>
<gene>
    <name evidence="2" type="ORF">FB45DRAFT_210328</name>
</gene>
<dbReference type="SUPFAM" id="SSF81383">
    <property type="entry name" value="F-box domain"/>
    <property type="match status" value="1"/>
</dbReference>
<organism evidence="2 3">
    <name type="scientific">Roridomyces roridus</name>
    <dbReference type="NCBI Taxonomy" id="1738132"/>
    <lineage>
        <taxon>Eukaryota</taxon>
        <taxon>Fungi</taxon>
        <taxon>Dikarya</taxon>
        <taxon>Basidiomycota</taxon>
        <taxon>Agaricomycotina</taxon>
        <taxon>Agaricomycetes</taxon>
        <taxon>Agaricomycetidae</taxon>
        <taxon>Agaricales</taxon>
        <taxon>Marasmiineae</taxon>
        <taxon>Mycenaceae</taxon>
        <taxon>Roridomyces</taxon>
    </lineage>
</organism>
<proteinExistence type="predicted"/>
<keyword evidence="3" id="KW-1185">Reference proteome</keyword>
<feature type="domain" description="F-box" evidence="1">
    <location>
        <begin position="94"/>
        <end position="149"/>
    </location>
</feature>
<dbReference type="PROSITE" id="PS50181">
    <property type="entry name" value="FBOX"/>
    <property type="match status" value="1"/>
</dbReference>
<dbReference type="InterPro" id="IPR001810">
    <property type="entry name" value="F-box_dom"/>
</dbReference>
<dbReference type="Gene3D" id="1.20.1280.50">
    <property type="match status" value="1"/>
</dbReference>
<name>A0AAD7FZP2_9AGAR</name>
<evidence type="ECO:0000313" key="2">
    <source>
        <dbReference type="EMBL" id="KAJ7647871.1"/>
    </source>
</evidence>
<reference evidence="2" key="1">
    <citation type="submission" date="2023-03" db="EMBL/GenBank/DDBJ databases">
        <title>Massive genome expansion in bonnet fungi (Mycena s.s.) driven by repeated elements and novel gene families across ecological guilds.</title>
        <authorList>
            <consortium name="Lawrence Berkeley National Laboratory"/>
            <person name="Harder C.B."/>
            <person name="Miyauchi S."/>
            <person name="Viragh M."/>
            <person name="Kuo A."/>
            <person name="Thoen E."/>
            <person name="Andreopoulos B."/>
            <person name="Lu D."/>
            <person name="Skrede I."/>
            <person name="Drula E."/>
            <person name="Henrissat B."/>
            <person name="Morin E."/>
            <person name="Kohler A."/>
            <person name="Barry K."/>
            <person name="LaButti K."/>
            <person name="Morin E."/>
            <person name="Salamov A."/>
            <person name="Lipzen A."/>
            <person name="Mereny Z."/>
            <person name="Hegedus B."/>
            <person name="Baldrian P."/>
            <person name="Stursova M."/>
            <person name="Weitz H."/>
            <person name="Taylor A."/>
            <person name="Grigoriev I.V."/>
            <person name="Nagy L.G."/>
            <person name="Martin F."/>
            <person name="Kauserud H."/>
        </authorList>
    </citation>
    <scope>NUCLEOTIDE SEQUENCE</scope>
    <source>
        <strain evidence="2">9284</strain>
    </source>
</reference>
<dbReference type="Proteomes" id="UP001221142">
    <property type="component" value="Unassembled WGS sequence"/>
</dbReference>
<evidence type="ECO:0000259" key="1">
    <source>
        <dbReference type="PROSITE" id="PS50181"/>
    </source>
</evidence>
<dbReference type="AlphaFoldDB" id="A0AAD7FZP2"/>